<feature type="domain" description="FAD/NAD(P)-binding" evidence="6">
    <location>
        <begin position="8"/>
        <end position="291"/>
    </location>
</feature>
<dbReference type="EC" id="1.18.1.2" evidence="5"/>
<feature type="binding site" evidence="5">
    <location>
        <position position="89"/>
    </location>
    <ligand>
        <name>FAD</name>
        <dbReference type="ChEBI" id="CHEBI:57692"/>
    </ligand>
</feature>
<dbReference type="PANTHER" id="PTHR48105">
    <property type="entry name" value="THIOREDOXIN REDUCTASE 1-RELATED-RELATED"/>
    <property type="match status" value="1"/>
</dbReference>
<dbReference type="PRINTS" id="PR00368">
    <property type="entry name" value="FADPNR"/>
</dbReference>
<protein>
    <recommendedName>
        <fullName evidence="5">Ferredoxin--NADP reductase</fullName>
        <shortName evidence="5">FNR</shortName>
        <shortName evidence="5">Fd-NADP(+) reductase</shortName>
        <ecNumber evidence="5">1.18.1.2</ecNumber>
    </recommendedName>
</protein>
<dbReference type="GO" id="GO:0004324">
    <property type="term" value="F:ferredoxin-NADP+ reductase activity"/>
    <property type="evidence" value="ECO:0007669"/>
    <property type="project" value="UniProtKB-UniRule"/>
</dbReference>
<dbReference type="InterPro" id="IPR023753">
    <property type="entry name" value="FAD/NAD-binding_dom"/>
</dbReference>
<evidence type="ECO:0000259" key="6">
    <source>
        <dbReference type="Pfam" id="PF07992"/>
    </source>
</evidence>
<name>A0A927FIE8_9BURK</name>
<feature type="binding site" evidence="5">
    <location>
        <position position="49"/>
    </location>
    <ligand>
        <name>FAD</name>
        <dbReference type="ChEBI" id="CHEBI:57692"/>
    </ligand>
</feature>
<keyword evidence="3 5" id="KW-0521">NADP</keyword>
<comment type="caution">
    <text evidence="5">Lacks conserved residue(s) required for the propagation of feature annotation.</text>
</comment>
<keyword evidence="2 5" id="KW-0274">FAD</keyword>
<dbReference type="RefSeq" id="WP_191819131.1">
    <property type="nucleotide sequence ID" value="NZ_JACYFT010000002.1"/>
</dbReference>
<dbReference type="GO" id="GO:0050661">
    <property type="term" value="F:NADP binding"/>
    <property type="evidence" value="ECO:0007669"/>
    <property type="project" value="UniProtKB-UniRule"/>
</dbReference>
<dbReference type="HAMAP" id="MF_01685">
    <property type="entry name" value="FENR2"/>
    <property type="match status" value="1"/>
</dbReference>
<feature type="binding site" evidence="5">
    <location>
        <position position="36"/>
    </location>
    <ligand>
        <name>FAD</name>
        <dbReference type="ChEBI" id="CHEBI:57692"/>
    </ligand>
</feature>
<dbReference type="InterPro" id="IPR050097">
    <property type="entry name" value="Ferredoxin-NADP_redctase_2"/>
</dbReference>
<gene>
    <name evidence="7" type="ORF">IC609_08780</name>
</gene>
<comment type="similarity">
    <text evidence="5">Belongs to the ferredoxin--NADP reductase type 2 family.</text>
</comment>
<organism evidence="7 8">
    <name type="scientific">Limnohabitans radicicola</name>
    <dbReference type="NCBI Taxonomy" id="2771427"/>
    <lineage>
        <taxon>Bacteria</taxon>
        <taxon>Pseudomonadati</taxon>
        <taxon>Pseudomonadota</taxon>
        <taxon>Betaproteobacteria</taxon>
        <taxon>Burkholderiales</taxon>
        <taxon>Comamonadaceae</taxon>
        <taxon>Limnohabitans</taxon>
    </lineage>
</organism>
<dbReference type="Proteomes" id="UP000647424">
    <property type="component" value="Unassembled WGS sequence"/>
</dbReference>
<reference evidence="7" key="1">
    <citation type="submission" date="2020-09" db="EMBL/GenBank/DDBJ databases">
        <title>Genome seq and assembly of Limnohabitants sp.</title>
        <authorList>
            <person name="Chhetri G."/>
        </authorList>
    </citation>
    <scope>NUCLEOTIDE SEQUENCE</scope>
    <source>
        <strain evidence="7">JUR4</strain>
    </source>
</reference>
<dbReference type="Gene3D" id="3.50.50.60">
    <property type="entry name" value="FAD/NAD(P)-binding domain"/>
    <property type="match status" value="2"/>
</dbReference>
<dbReference type="InterPro" id="IPR022890">
    <property type="entry name" value="Fd--NADP_Rdtase_type_2"/>
</dbReference>
<dbReference type="EMBL" id="JACYFT010000002">
    <property type="protein sequence ID" value="MBD8050638.1"/>
    <property type="molecule type" value="Genomic_DNA"/>
</dbReference>
<accession>A0A927FIE8</accession>
<dbReference type="SUPFAM" id="SSF51905">
    <property type="entry name" value="FAD/NAD(P)-binding domain"/>
    <property type="match status" value="1"/>
</dbReference>
<keyword evidence="1 5" id="KW-0285">Flavoprotein</keyword>
<comment type="cofactor">
    <cofactor evidence="5">
        <name>FAD</name>
        <dbReference type="ChEBI" id="CHEBI:57692"/>
    </cofactor>
    <text evidence="5">Binds 1 FAD per subunit.</text>
</comment>
<evidence type="ECO:0000256" key="5">
    <source>
        <dbReference type="HAMAP-Rule" id="MF_01685"/>
    </source>
</evidence>
<feature type="binding site" evidence="5">
    <location>
        <position position="124"/>
    </location>
    <ligand>
        <name>FAD</name>
        <dbReference type="ChEBI" id="CHEBI:57692"/>
    </ligand>
</feature>
<evidence type="ECO:0000256" key="1">
    <source>
        <dbReference type="ARBA" id="ARBA00022630"/>
    </source>
</evidence>
<evidence type="ECO:0000256" key="4">
    <source>
        <dbReference type="ARBA" id="ARBA00023002"/>
    </source>
</evidence>
<dbReference type="AlphaFoldDB" id="A0A927FIE8"/>
<dbReference type="Pfam" id="PF07992">
    <property type="entry name" value="Pyr_redox_2"/>
    <property type="match status" value="1"/>
</dbReference>
<dbReference type="GO" id="GO:0050660">
    <property type="term" value="F:flavin adenine dinucleotide binding"/>
    <property type="evidence" value="ECO:0007669"/>
    <property type="project" value="UniProtKB-UniRule"/>
</dbReference>
<comment type="subunit">
    <text evidence="5">Homodimer.</text>
</comment>
<evidence type="ECO:0000256" key="3">
    <source>
        <dbReference type="ARBA" id="ARBA00022857"/>
    </source>
</evidence>
<sequence>MATPIETDALVIGAGPVGLFQAFQLGLQGISCHVVDALPHVGGQCAELYADKPIYDIPGIPVCTGRELVERLQTQLTPFPPTLHLGQTIDSLHATASGAWAVSTSQGTQWLARTVFIAAGVGAFVPRSLPIEGLGPHLGRQVWFGSQALPDWTGQHLLVTGDGDTALQTCLNAMASAASVTLMHRREHFSAEPERQQAFRDALAAGRVRFVAGQPTGLVQEAAQLSGLTYLNAEGHDAALTCTQLVMALGLSPKLGPVAQWDLAMERKQLVVNTENFGTSASGIFAVGDINTYPGKKKLILCGFHEATLAAFGALALLRPAEKTLLQYTTTSTLLHQRLGIA</sequence>
<comment type="catalytic activity">
    <reaction evidence="5">
        <text>2 reduced [2Fe-2S]-[ferredoxin] + NADP(+) + H(+) = 2 oxidized [2Fe-2S]-[ferredoxin] + NADPH</text>
        <dbReference type="Rhea" id="RHEA:20125"/>
        <dbReference type="Rhea" id="RHEA-COMP:10000"/>
        <dbReference type="Rhea" id="RHEA-COMP:10001"/>
        <dbReference type="ChEBI" id="CHEBI:15378"/>
        <dbReference type="ChEBI" id="CHEBI:33737"/>
        <dbReference type="ChEBI" id="CHEBI:33738"/>
        <dbReference type="ChEBI" id="CHEBI:57783"/>
        <dbReference type="ChEBI" id="CHEBI:58349"/>
        <dbReference type="EC" id="1.18.1.2"/>
    </reaction>
</comment>
<evidence type="ECO:0000256" key="2">
    <source>
        <dbReference type="ARBA" id="ARBA00022827"/>
    </source>
</evidence>
<dbReference type="PRINTS" id="PR00469">
    <property type="entry name" value="PNDRDTASEII"/>
</dbReference>
<keyword evidence="8" id="KW-1185">Reference proteome</keyword>
<feature type="binding site" evidence="5">
    <location>
        <position position="289"/>
    </location>
    <ligand>
        <name>FAD</name>
        <dbReference type="ChEBI" id="CHEBI:57692"/>
    </ligand>
</feature>
<dbReference type="InterPro" id="IPR036188">
    <property type="entry name" value="FAD/NAD-bd_sf"/>
</dbReference>
<evidence type="ECO:0000313" key="7">
    <source>
        <dbReference type="EMBL" id="MBD8050638.1"/>
    </source>
</evidence>
<keyword evidence="4 5" id="KW-0560">Oxidoreductase</keyword>
<feature type="binding site" evidence="5">
    <location>
        <position position="44"/>
    </location>
    <ligand>
        <name>FAD</name>
        <dbReference type="ChEBI" id="CHEBI:57692"/>
    </ligand>
</feature>
<feature type="binding site" evidence="5">
    <location>
        <position position="330"/>
    </location>
    <ligand>
        <name>FAD</name>
        <dbReference type="ChEBI" id="CHEBI:57692"/>
    </ligand>
</feature>
<comment type="caution">
    <text evidence="7">The sequence shown here is derived from an EMBL/GenBank/DDBJ whole genome shotgun (WGS) entry which is preliminary data.</text>
</comment>
<proteinExistence type="inferred from homology"/>
<evidence type="ECO:0000313" key="8">
    <source>
        <dbReference type="Proteomes" id="UP000647424"/>
    </source>
</evidence>